<proteinExistence type="predicted"/>
<protein>
    <submittedName>
        <fullName evidence="1">Uncharacterized protein</fullName>
    </submittedName>
</protein>
<dbReference type="Proteomes" id="UP000276133">
    <property type="component" value="Unassembled WGS sequence"/>
</dbReference>
<evidence type="ECO:0000313" key="1">
    <source>
        <dbReference type="EMBL" id="RNA35189.1"/>
    </source>
</evidence>
<comment type="caution">
    <text evidence="1">The sequence shown here is derived from an EMBL/GenBank/DDBJ whole genome shotgun (WGS) entry which is preliminary data.</text>
</comment>
<organism evidence="1 2">
    <name type="scientific">Brachionus plicatilis</name>
    <name type="common">Marine rotifer</name>
    <name type="synonym">Brachionus muelleri</name>
    <dbReference type="NCBI Taxonomy" id="10195"/>
    <lineage>
        <taxon>Eukaryota</taxon>
        <taxon>Metazoa</taxon>
        <taxon>Spiralia</taxon>
        <taxon>Gnathifera</taxon>
        <taxon>Rotifera</taxon>
        <taxon>Eurotatoria</taxon>
        <taxon>Monogononta</taxon>
        <taxon>Pseudotrocha</taxon>
        <taxon>Ploima</taxon>
        <taxon>Brachionidae</taxon>
        <taxon>Brachionus</taxon>
    </lineage>
</organism>
<dbReference type="EMBL" id="REGN01001366">
    <property type="protein sequence ID" value="RNA35189.1"/>
    <property type="molecule type" value="Genomic_DNA"/>
</dbReference>
<accession>A0A3M7SHJ6</accession>
<evidence type="ECO:0000313" key="2">
    <source>
        <dbReference type="Proteomes" id="UP000276133"/>
    </source>
</evidence>
<sequence>MKKLNSFLLTFLYKKFISSILDYNFPFITDKSFFFCFLAIYLRHIYLVSIKNDLTPFFRYLKME</sequence>
<dbReference type="AlphaFoldDB" id="A0A3M7SHJ6"/>
<reference evidence="1 2" key="1">
    <citation type="journal article" date="2018" name="Sci. Rep.">
        <title>Genomic signatures of local adaptation to the degree of environmental predictability in rotifers.</title>
        <authorList>
            <person name="Franch-Gras L."/>
            <person name="Hahn C."/>
            <person name="Garcia-Roger E.M."/>
            <person name="Carmona M.J."/>
            <person name="Serra M."/>
            <person name="Gomez A."/>
        </authorList>
    </citation>
    <scope>NUCLEOTIDE SEQUENCE [LARGE SCALE GENOMIC DNA]</scope>
    <source>
        <strain evidence="1">HYR1</strain>
    </source>
</reference>
<gene>
    <name evidence="1" type="ORF">BpHYR1_023994</name>
</gene>
<name>A0A3M7SHJ6_BRAPC</name>
<keyword evidence="2" id="KW-1185">Reference proteome</keyword>